<gene>
    <name evidence="14" type="ORF">SCABRO_02014</name>
</gene>
<dbReference type="InterPro" id="IPR027417">
    <property type="entry name" value="P-loop_NTPase"/>
</dbReference>
<dbReference type="FunFam" id="1.10.8.60:FF:000014">
    <property type="entry name" value="DNA-binding transcriptional regulator NtrC"/>
    <property type="match status" value="1"/>
</dbReference>
<accession>A0A0B0EJN4</accession>
<comment type="caution">
    <text evidence="14">The sequence shown here is derived from an EMBL/GenBank/DDBJ whole genome shotgun (WGS) entry which is preliminary data.</text>
</comment>
<dbReference type="InterPro" id="IPR058031">
    <property type="entry name" value="AAA_lid_NorR"/>
</dbReference>
<evidence type="ECO:0000256" key="9">
    <source>
        <dbReference type="ARBA" id="ARBA00023159"/>
    </source>
</evidence>
<dbReference type="Pfam" id="PF02954">
    <property type="entry name" value="HTH_8"/>
    <property type="match status" value="1"/>
</dbReference>
<dbReference type="InterPro" id="IPR025662">
    <property type="entry name" value="Sigma_54_int_dom_ATP-bd_1"/>
</dbReference>
<feature type="domain" description="Response regulatory" evidence="13">
    <location>
        <begin position="7"/>
        <end position="121"/>
    </location>
</feature>
<dbReference type="Gene3D" id="3.40.50.2300">
    <property type="match status" value="1"/>
</dbReference>
<dbReference type="GO" id="GO:0005524">
    <property type="term" value="F:ATP binding"/>
    <property type="evidence" value="ECO:0007669"/>
    <property type="project" value="UniProtKB-KW"/>
</dbReference>
<organism evidence="14 15">
    <name type="scientific">Candidatus Scalindua brodae</name>
    <dbReference type="NCBI Taxonomy" id="237368"/>
    <lineage>
        <taxon>Bacteria</taxon>
        <taxon>Pseudomonadati</taxon>
        <taxon>Planctomycetota</taxon>
        <taxon>Candidatus Brocadiia</taxon>
        <taxon>Candidatus Brocadiales</taxon>
        <taxon>Candidatus Scalinduaceae</taxon>
        <taxon>Candidatus Scalindua</taxon>
    </lineage>
</organism>
<dbReference type="AlphaFoldDB" id="A0A0B0EJN4"/>
<dbReference type="Gene3D" id="1.10.8.60">
    <property type="match status" value="1"/>
</dbReference>
<comment type="subcellular location">
    <subcellularLocation>
        <location evidence="1">Cytoplasm</location>
    </subcellularLocation>
</comment>
<feature type="domain" description="Sigma-54 factor interaction" evidence="12">
    <location>
        <begin position="146"/>
        <end position="375"/>
    </location>
</feature>
<evidence type="ECO:0000313" key="15">
    <source>
        <dbReference type="Proteomes" id="UP000030652"/>
    </source>
</evidence>
<evidence type="ECO:0000256" key="5">
    <source>
        <dbReference type="ARBA" id="ARBA00022840"/>
    </source>
</evidence>
<dbReference type="PROSITE" id="PS00675">
    <property type="entry name" value="SIGMA54_INTERACT_1"/>
    <property type="match status" value="1"/>
</dbReference>
<dbReference type="GO" id="GO:0005737">
    <property type="term" value="C:cytoplasm"/>
    <property type="evidence" value="ECO:0007669"/>
    <property type="project" value="UniProtKB-SubCell"/>
</dbReference>
<dbReference type="Gene3D" id="3.40.50.300">
    <property type="entry name" value="P-loop containing nucleotide triphosphate hydrolases"/>
    <property type="match status" value="1"/>
</dbReference>
<dbReference type="InterPro" id="IPR003593">
    <property type="entry name" value="AAA+_ATPase"/>
</dbReference>
<keyword evidence="3 11" id="KW-0597">Phosphoprotein</keyword>
<dbReference type="Proteomes" id="UP000030652">
    <property type="component" value="Unassembled WGS sequence"/>
</dbReference>
<evidence type="ECO:0000256" key="6">
    <source>
        <dbReference type="ARBA" id="ARBA00023012"/>
    </source>
</evidence>
<keyword evidence="4" id="KW-0547">Nucleotide-binding</keyword>
<dbReference type="InterPro" id="IPR011006">
    <property type="entry name" value="CheY-like_superfamily"/>
</dbReference>
<dbReference type="PROSITE" id="PS50110">
    <property type="entry name" value="RESPONSE_REGULATORY"/>
    <property type="match status" value="1"/>
</dbReference>
<dbReference type="EMBL" id="JRYO01000143">
    <property type="protein sequence ID" value="KHE92251.1"/>
    <property type="molecule type" value="Genomic_DNA"/>
</dbReference>
<dbReference type="Gene3D" id="1.10.10.60">
    <property type="entry name" value="Homeodomain-like"/>
    <property type="match status" value="1"/>
</dbReference>
<dbReference type="Pfam" id="PF25601">
    <property type="entry name" value="AAA_lid_14"/>
    <property type="match status" value="1"/>
</dbReference>
<evidence type="ECO:0000256" key="10">
    <source>
        <dbReference type="ARBA" id="ARBA00023163"/>
    </source>
</evidence>
<protein>
    <submittedName>
        <fullName evidence="14">Two-component response regulator</fullName>
    </submittedName>
</protein>
<name>A0A0B0EJN4_9BACT</name>
<evidence type="ECO:0000256" key="11">
    <source>
        <dbReference type="PROSITE-ProRule" id="PRU00169"/>
    </source>
</evidence>
<dbReference type="InterPro" id="IPR002078">
    <property type="entry name" value="Sigma_54_int"/>
</dbReference>
<dbReference type="SUPFAM" id="SSF46689">
    <property type="entry name" value="Homeodomain-like"/>
    <property type="match status" value="1"/>
</dbReference>
<dbReference type="CDD" id="cd00009">
    <property type="entry name" value="AAA"/>
    <property type="match status" value="1"/>
</dbReference>
<dbReference type="SMART" id="SM00382">
    <property type="entry name" value="AAA"/>
    <property type="match status" value="1"/>
</dbReference>
<dbReference type="FunFam" id="3.40.50.2300:FF:000018">
    <property type="entry name" value="DNA-binding transcriptional regulator NtrC"/>
    <property type="match status" value="1"/>
</dbReference>
<evidence type="ECO:0000256" key="8">
    <source>
        <dbReference type="ARBA" id="ARBA00023125"/>
    </source>
</evidence>
<dbReference type="GO" id="GO:0006355">
    <property type="term" value="P:regulation of DNA-templated transcription"/>
    <property type="evidence" value="ECO:0007669"/>
    <property type="project" value="InterPro"/>
</dbReference>
<dbReference type="PANTHER" id="PTHR32071">
    <property type="entry name" value="TRANSCRIPTIONAL REGULATORY PROTEIN"/>
    <property type="match status" value="1"/>
</dbReference>
<keyword evidence="8" id="KW-0238">DNA-binding</keyword>
<dbReference type="PROSITE" id="PS00688">
    <property type="entry name" value="SIGMA54_INTERACT_3"/>
    <property type="match status" value="1"/>
</dbReference>
<reference evidence="14 15" key="1">
    <citation type="submission" date="2014-10" db="EMBL/GenBank/DDBJ databases">
        <title>Draft genome of anammox bacterium scalindua brodae, obtained using differential coverage binning of sequence data from two enrichment reactors.</title>
        <authorList>
            <person name="Speth D.R."/>
            <person name="Russ L."/>
            <person name="Kartal B."/>
            <person name="Op den Camp H.J."/>
            <person name="Dutilh B.E."/>
            <person name="Jetten M.S."/>
        </authorList>
    </citation>
    <scope>NUCLEOTIDE SEQUENCE [LARGE SCALE GENOMIC DNA]</scope>
    <source>
        <strain evidence="14">RU1</strain>
    </source>
</reference>
<dbReference type="SUPFAM" id="SSF52540">
    <property type="entry name" value="P-loop containing nucleoside triphosphate hydrolases"/>
    <property type="match status" value="1"/>
</dbReference>
<evidence type="ECO:0000259" key="12">
    <source>
        <dbReference type="PROSITE" id="PS50045"/>
    </source>
</evidence>
<keyword evidence="2" id="KW-0963">Cytoplasm</keyword>
<proteinExistence type="predicted"/>
<keyword evidence="6" id="KW-0902">Two-component regulatory system</keyword>
<dbReference type="GO" id="GO:0000160">
    <property type="term" value="P:phosphorelay signal transduction system"/>
    <property type="evidence" value="ECO:0007669"/>
    <property type="project" value="UniProtKB-KW"/>
</dbReference>
<dbReference type="FunFam" id="3.40.50.300:FF:000006">
    <property type="entry name" value="DNA-binding transcriptional regulator NtrC"/>
    <property type="match status" value="1"/>
</dbReference>
<keyword evidence="5" id="KW-0067">ATP-binding</keyword>
<dbReference type="InterPro" id="IPR009057">
    <property type="entry name" value="Homeodomain-like_sf"/>
</dbReference>
<dbReference type="GO" id="GO:0043565">
    <property type="term" value="F:sequence-specific DNA binding"/>
    <property type="evidence" value="ECO:0007669"/>
    <property type="project" value="InterPro"/>
</dbReference>
<feature type="modified residue" description="4-aspartylphosphate" evidence="11">
    <location>
        <position position="56"/>
    </location>
</feature>
<dbReference type="SUPFAM" id="SSF52172">
    <property type="entry name" value="CheY-like"/>
    <property type="match status" value="1"/>
</dbReference>
<evidence type="ECO:0000256" key="3">
    <source>
        <dbReference type="ARBA" id="ARBA00022553"/>
    </source>
</evidence>
<dbReference type="PROSITE" id="PS50045">
    <property type="entry name" value="SIGMA54_INTERACT_4"/>
    <property type="match status" value="1"/>
</dbReference>
<evidence type="ECO:0000256" key="2">
    <source>
        <dbReference type="ARBA" id="ARBA00022490"/>
    </source>
</evidence>
<evidence type="ECO:0000256" key="4">
    <source>
        <dbReference type="ARBA" id="ARBA00022741"/>
    </source>
</evidence>
<evidence type="ECO:0000259" key="13">
    <source>
        <dbReference type="PROSITE" id="PS50110"/>
    </source>
</evidence>
<keyword evidence="7" id="KW-0805">Transcription regulation</keyword>
<dbReference type="PANTHER" id="PTHR32071:SF113">
    <property type="entry name" value="ALGINATE BIOSYNTHESIS TRANSCRIPTIONAL REGULATORY PROTEIN ALGB"/>
    <property type="match status" value="1"/>
</dbReference>
<dbReference type="eggNOG" id="COG2204">
    <property type="taxonomic scope" value="Bacteria"/>
</dbReference>
<evidence type="ECO:0000313" key="14">
    <source>
        <dbReference type="EMBL" id="KHE92251.1"/>
    </source>
</evidence>
<sequence length="465" mass="52860">MANNKEQILVVEDDEYVLGSIKSVLDDEGYNVKTASNGLEALNLYRKVPYTLVVSDLKMPQMDGFELLRQLKDEYPDVSLILMTAYGSVRTAVEAMKIGAYDYLTKPVSPEELRLVVRRVFEKQNLIIENRALRKELEERFGFDNIIGKSHRIQEVYDIVTQVADTDATVLITGETGTGKELVAHAIHHNSNRKNSSFVVMNCSALPETLLETELFGHEEGAFTGAIKQRTGKFEHADRGTVFFDEMSNLPLSVQAKLLRLLQEKSFERIGGNQTIKVDVRVVAATNKDLSKLSEEGSFRNDLYYRLNVVPIQLPPLRERREDIPLLISHFIEKYNKAFKKDIKSISQNALNILMSYHWPGNVRELENLVERAVIMMKGHIINEEDVLIPTQKNQIGGLKALFDSKITDSSLEGFLAHCEEAYINKLLKQHKGRIDSSAKISGIDSKTLYRKMKKYDINKDSFKD</sequence>
<dbReference type="Pfam" id="PF00072">
    <property type="entry name" value="Response_reg"/>
    <property type="match status" value="1"/>
</dbReference>
<dbReference type="InterPro" id="IPR002197">
    <property type="entry name" value="HTH_Fis"/>
</dbReference>
<keyword evidence="10" id="KW-0804">Transcription</keyword>
<dbReference type="SMART" id="SM00448">
    <property type="entry name" value="REC"/>
    <property type="match status" value="1"/>
</dbReference>
<evidence type="ECO:0000256" key="1">
    <source>
        <dbReference type="ARBA" id="ARBA00004496"/>
    </source>
</evidence>
<dbReference type="InterPro" id="IPR025944">
    <property type="entry name" value="Sigma_54_int_dom_CS"/>
</dbReference>
<dbReference type="InterPro" id="IPR001789">
    <property type="entry name" value="Sig_transdc_resp-reg_receiver"/>
</dbReference>
<dbReference type="PATRIC" id="fig|237368.3.peg.2175"/>
<dbReference type="Pfam" id="PF00158">
    <property type="entry name" value="Sigma54_activat"/>
    <property type="match status" value="1"/>
</dbReference>
<keyword evidence="9" id="KW-0010">Activator</keyword>
<evidence type="ECO:0000256" key="7">
    <source>
        <dbReference type="ARBA" id="ARBA00023015"/>
    </source>
</evidence>